<dbReference type="EC" id="1.3.3.4" evidence="2"/>
<dbReference type="Gene3D" id="3.90.660.20">
    <property type="entry name" value="Protoporphyrinogen oxidase, mitochondrial, domain 2"/>
    <property type="match status" value="1"/>
</dbReference>
<dbReference type="EMBL" id="JACCBG010000001">
    <property type="protein sequence ID" value="NYD43113.1"/>
    <property type="molecule type" value="Genomic_DNA"/>
</dbReference>
<evidence type="ECO:0000259" key="1">
    <source>
        <dbReference type="Pfam" id="PF01593"/>
    </source>
</evidence>
<keyword evidence="2" id="KW-0560">Oxidoreductase</keyword>
<evidence type="ECO:0000313" key="2">
    <source>
        <dbReference type="EMBL" id="NYD43113.1"/>
    </source>
</evidence>
<dbReference type="Gene3D" id="3.50.50.60">
    <property type="entry name" value="FAD/NAD(P)-binding domain"/>
    <property type="match status" value="1"/>
</dbReference>
<dbReference type="SUPFAM" id="SSF51905">
    <property type="entry name" value="FAD/NAD(P)-binding domain"/>
    <property type="match status" value="1"/>
</dbReference>
<organism evidence="2 3">
    <name type="scientific">Nocardioides panaciterrulae</name>
    <dbReference type="NCBI Taxonomy" id="661492"/>
    <lineage>
        <taxon>Bacteria</taxon>
        <taxon>Bacillati</taxon>
        <taxon>Actinomycetota</taxon>
        <taxon>Actinomycetes</taxon>
        <taxon>Propionibacteriales</taxon>
        <taxon>Nocardioidaceae</taxon>
        <taxon>Nocardioides</taxon>
    </lineage>
</organism>
<accession>A0A7Y9E8L1</accession>
<protein>
    <submittedName>
        <fullName evidence="2">Oxygen-dependent protoporphyrinogen oxidase</fullName>
        <ecNumber evidence="2">1.3.3.4</ecNumber>
    </submittedName>
</protein>
<dbReference type="Proteomes" id="UP000535511">
    <property type="component" value="Unassembled WGS sequence"/>
</dbReference>
<dbReference type="Gene3D" id="1.10.3110.10">
    <property type="entry name" value="protoporphyrinogen ix oxidase, domain 3"/>
    <property type="match status" value="1"/>
</dbReference>
<dbReference type="Pfam" id="PF01593">
    <property type="entry name" value="Amino_oxidase"/>
    <property type="match status" value="1"/>
</dbReference>
<dbReference type="RefSeq" id="WP_343052174.1">
    <property type="nucleotide sequence ID" value="NZ_JACCBG010000001.1"/>
</dbReference>
<dbReference type="PANTHER" id="PTHR42923">
    <property type="entry name" value="PROTOPORPHYRINOGEN OXIDASE"/>
    <property type="match status" value="1"/>
</dbReference>
<evidence type="ECO:0000313" key="3">
    <source>
        <dbReference type="Proteomes" id="UP000535511"/>
    </source>
</evidence>
<dbReference type="SUPFAM" id="SSF54373">
    <property type="entry name" value="FAD-linked reductases, C-terminal domain"/>
    <property type="match status" value="1"/>
</dbReference>
<dbReference type="InterPro" id="IPR050464">
    <property type="entry name" value="Zeta_carotene_desat/Oxidored"/>
</dbReference>
<dbReference type="GO" id="GO:0004729">
    <property type="term" value="F:oxygen-dependent protoporphyrinogen oxidase activity"/>
    <property type="evidence" value="ECO:0007669"/>
    <property type="project" value="UniProtKB-EC"/>
</dbReference>
<dbReference type="InterPro" id="IPR036188">
    <property type="entry name" value="FAD/NAD-bd_sf"/>
</dbReference>
<reference evidence="2 3" key="1">
    <citation type="submission" date="2020-07" db="EMBL/GenBank/DDBJ databases">
        <title>Sequencing the genomes of 1000 actinobacteria strains.</title>
        <authorList>
            <person name="Klenk H.-P."/>
        </authorList>
    </citation>
    <scope>NUCLEOTIDE SEQUENCE [LARGE SCALE GENOMIC DNA]</scope>
    <source>
        <strain evidence="2 3">DSM 21350</strain>
    </source>
</reference>
<feature type="domain" description="Amine oxidase" evidence="1">
    <location>
        <begin position="15"/>
        <end position="464"/>
    </location>
</feature>
<sequence>MDRAQRRVVVVGGGIAGLTAARDLAAAGHDVLLLEATDRVGGKLRRHEVAGVAVDVGAEAMLNRRPEGVTLAAAAGLEVIHPAVVSSRLWVRDALRPLPRSLMGVPLDLDQLASSGVLSADGLARARREPELAAEVLDGDVSVGDLVARRFGDEVTDSLVEPLLGGVYAGRSREISARAAVPQLVAYAERGSLLEQAGAIPPSYDRPVFAGVPGGMGRLPEALASGSFVVRTGATVRGLRPGPDGAGFVLAVGPTTAPEQLRADAVVLATPAAPTARLLGEVAPAAAAELAGVESASVAVVTLAFRAAEVLPLLEERLGGQGSGFLVPPTAGRRIKAATFSFAKWAWVRDAGRRTLDGEDLVHLRTSLGRHREAVALQAADEELVGWSLADLADAVGLSATPVDTHVQRWGGGLPQYALGHLDRVARVRAAIARVPGLAVCGAAYDGVGIPAVVASAHRAAREALDAPPAG</sequence>
<dbReference type="AlphaFoldDB" id="A0A7Y9E8L1"/>
<keyword evidence="3" id="KW-1185">Reference proteome</keyword>
<name>A0A7Y9E8L1_9ACTN</name>
<proteinExistence type="predicted"/>
<gene>
    <name evidence="2" type="ORF">BJZ21_003196</name>
</gene>
<comment type="caution">
    <text evidence="2">The sequence shown here is derived from an EMBL/GenBank/DDBJ whole genome shotgun (WGS) entry which is preliminary data.</text>
</comment>
<dbReference type="InterPro" id="IPR002937">
    <property type="entry name" value="Amino_oxidase"/>
</dbReference>
<dbReference type="PANTHER" id="PTHR42923:SF3">
    <property type="entry name" value="PROTOPORPHYRINOGEN OXIDASE"/>
    <property type="match status" value="1"/>
</dbReference>